<dbReference type="CDD" id="cd04181">
    <property type="entry name" value="NTP_transferase"/>
    <property type="match status" value="1"/>
</dbReference>
<sequence>MIKKVVVAAAGRGARMLHLSQEKPKHLLEVAGKPFLYYLLSNLKEAGFTEVIMVIGYKKELMEKFLKTYDGQFKITIVNQFEKLGDKYGTACPLECVQELILPDESFVMVMGDNLYSVKDLKKFFLNDNFNYISGLKHPESSKYGVLIRDGEDFLEKIIEKPTTYVGDLINTGLYKFTPDVFAKISLISKSSRGEYEITDVINLLAKEKKVKIREIEDFWLDFAKPDDVNTINDFLNNNH</sequence>
<dbReference type="STRING" id="1798550.A2927_02205"/>
<evidence type="ECO:0000256" key="1">
    <source>
        <dbReference type="ARBA" id="ARBA00022679"/>
    </source>
</evidence>
<dbReference type="InterPro" id="IPR050065">
    <property type="entry name" value="GlmU-like"/>
</dbReference>
<dbReference type="GO" id="GO:0016779">
    <property type="term" value="F:nucleotidyltransferase activity"/>
    <property type="evidence" value="ECO:0007669"/>
    <property type="project" value="UniProtKB-KW"/>
</dbReference>
<dbReference type="EMBL" id="MHKL01000043">
    <property type="protein sequence ID" value="OGY88626.1"/>
    <property type="molecule type" value="Genomic_DNA"/>
</dbReference>
<proteinExistence type="predicted"/>
<dbReference type="PANTHER" id="PTHR43584">
    <property type="entry name" value="NUCLEOTIDYL TRANSFERASE"/>
    <property type="match status" value="1"/>
</dbReference>
<dbReference type="InterPro" id="IPR029044">
    <property type="entry name" value="Nucleotide-diphossugar_trans"/>
</dbReference>
<dbReference type="Gene3D" id="3.90.550.10">
    <property type="entry name" value="Spore Coat Polysaccharide Biosynthesis Protein SpsA, Chain A"/>
    <property type="match status" value="1"/>
</dbReference>
<gene>
    <name evidence="4" type="ORF">A2927_02205</name>
</gene>
<evidence type="ECO:0000313" key="5">
    <source>
        <dbReference type="Proteomes" id="UP000178849"/>
    </source>
</evidence>
<dbReference type="SUPFAM" id="SSF53448">
    <property type="entry name" value="Nucleotide-diphospho-sugar transferases"/>
    <property type="match status" value="1"/>
</dbReference>
<accession>A0A1G2BIV9</accession>
<dbReference type="PANTHER" id="PTHR43584:SF8">
    <property type="entry name" value="N-ACETYLMURAMATE ALPHA-1-PHOSPHATE URIDYLYLTRANSFERASE"/>
    <property type="match status" value="1"/>
</dbReference>
<protein>
    <recommendedName>
        <fullName evidence="3">Nucleotidyl transferase domain-containing protein</fullName>
    </recommendedName>
</protein>
<evidence type="ECO:0000256" key="2">
    <source>
        <dbReference type="ARBA" id="ARBA00022695"/>
    </source>
</evidence>
<dbReference type="Pfam" id="PF00483">
    <property type="entry name" value="NTP_transferase"/>
    <property type="match status" value="1"/>
</dbReference>
<name>A0A1G2BIV9_9BACT</name>
<keyword evidence="1" id="KW-0808">Transferase</keyword>
<evidence type="ECO:0000313" key="4">
    <source>
        <dbReference type="EMBL" id="OGY88626.1"/>
    </source>
</evidence>
<evidence type="ECO:0000259" key="3">
    <source>
        <dbReference type="Pfam" id="PF00483"/>
    </source>
</evidence>
<comment type="caution">
    <text evidence="4">The sequence shown here is derived from an EMBL/GenBank/DDBJ whole genome shotgun (WGS) entry which is preliminary data.</text>
</comment>
<dbReference type="AlphaFoldDB" id="A0A1G2BIV9"/>
<feature type="domain" description="Nucleotidyl transferase" evidence="3">
    <location>
        <begin position="5"/>
        <end position="237"/>
    </location>
</feature>
<reference evidence="4 5" key="1">
    <citation type="journal article" date="2016" name="Nat. Commun.">
        <title>Thousands of microbial genomes shed light on interconnected biogeochemical processes in an aquifer system.</title>
        <authorList>
            <person name="Anantharaman K."/>
            <person name="Brown C.T."/>
            <person name="Hug L.A."/>
            <person name="Sharon I."/>
            <person name="Castelle C.J."/>
            <person name="Probst A.J."/>
            <person name="Thomas B.C."/>
            <person name="Singh A."/>
            <person name="Wilkins M.J."/>
            <person name="Karaoz U."/>
            <person name="Brodie E.L."/>
            <person name="Williams K.H."/>
            <person name="Hubbard S.S."/>
            <person name="Banfield J.F."/>
        </authorList>
    </citation>
    <scope>NUCLEOTIDE SEQUENCE [LARGE SCALE GENOMIC DNA]</scope>
</reference>
<organism evidence="4 5">
    <name type="scientific">Candidatus Komeilibacteria bacterium RIFCSPLOWO2_01_FULL_45_10</name>
    <dbReference type="NCBI Taxonomy" id="1798550"/>
    <lineage>
        <taxon>Bacteria</taxon>
        <taxon>Candidatus Komeiliibacteriota</taxon>
    </lineage>
</organism>
<dbReference type="InterPro" id="IPR005835">
    <property type="entry name" value="NTP_transferase_dom"/>
</dbReference>
<dbReference type="Proteomes" id="UP000178849">
    <property type="component" value="Unassembled WGS sequence"/>
</dbReference>
<keyword evidence="2" id="KW-0548">Nucleotidyltransferase</keyword>